<dbReference type="Proteomes" id="UP000036681">
    <property type="component" value="Unplaced"/>
</dbReference>
<keyword evidence="3" id="KW-1185">Reference proteome</keyword>
<evidence type="ECO:0000313" key="3">
    <source>
        <dbReference type="Proteomes" id="UP000036681"/>
    </source>
</evidence>
<keyword evidence="1" id="KW-0175">Coiled coil</keyword>
<feature type="coiled-coil region" evidence="1">
    <location>
        <begin position="214"/>
        <end position="241"/>
    </location>
</feature>
<proteinExistence type="predicted"/>
<dbReference type="AlphaFoldDB" id="A0A0M3HQI7"/>
<evidence type="ECO:0000256" key="1">
    <source>
        <dbReference type="SAM" id="Coils"/>
    </source>
</evidence>
<evidence type="ECO:0000256" key="2">
    <source>
        <dbReference type="SAM" id="MobiDB-lite"/>
    </source>
</evidence>
<feature type="region of interest" description="Disordered" evidence="2">
    <location>
        <begin position="138"/>
        <end position="159"/>
    </location>
</feature>
<accession>A0A0M3HQI7</accession>
<feature type="compositionally biased region" description="Polar residues" evidence="2">
    <location>
        <begin position="394"/>
        <end position="413"/>
    </location>
</feature>
<organism evidence="3 4">
    <name type="scientific">Ascaris lumbricoides</name>
    <name type="common">Giant roundworm</name>
    <dbReference type="NCBI Taxonomy" id="6252"/>
    <lineage>
        <taxon>Eukaryota</taxon>
        <taxon>Metazoa</taxon>
        <taxon>Ecdysozoa</taxon>
        <taxon>Nematoda</taxon>
        <taxon>Chromadorea</taxon>
        <taxon>Rhabditida</taxon>
        <taxon>Spirurina</taxon>
        <taxon>Ascaridomorpha</taxon>
        <taxon>Ascaridoidea</taxon>
        <taxon>Ascarididae</taxon>
        <taxon>Ascaris</taxon>
    </lineage>
</organism>
<protein>
    <submittedName>
        <fullName evidence="4">CaMBD domain-containing protein</fullName>
    </submittedName>
</protein>
<name>A0A0M3HQI7_ASCLU</name>
<feature type="compositionally biased region" description="Polar residues" evidence="2">
    <location>
        <begin position="281"/>
        <end position="290"/>
    </location>
</feature>
<dbReference type="WBParaSite" id="ALUE_0000437701-mRNA-1">
    <property type="protein sequence ID" value="ALUE_0000437701-mRNA-1"/>
    <property type="gene ID" value="ALUE_0000437701"/>
</dbReference>
<feature type="compositionally biased region" description="Low complexity" evidence="2">
    <location>
        <begin position="138"/>
        <end position="151"/>
    </location>
</feature>
<reference evidence="4" key="1">
    <citation type="submission" date="2016-05" db="UniProtKB">
        <authorList>
            <consortium name="WormBaseParasite"/>
        </authorList>
    </citation>
    <scope>IDENTIFICATION</scope>
</reference>
<feature type="region of interest" description="Disordered" evidence="2">
    <location>
        <begin position="392"/>
        <end position="421"/>
    </location>
</feature>
<feature type="compositionally biased region" description="Low complexity" evidence="2">
    <location>
        <begin position="297"/>
        <end position="309"/>
    </location>
</feature>
<sequence>MLWSVVSHHTLSSISNARESLSNGLLTSFFSVPCVYWRMIKLRSTTTTSRYFLTSPSALLRVGRYWAKLWNKNRSGTLDEVGLRSVSFKLLSKIYVEIGKSFHSGKALRWSLRHGKCRYGGSLTEQLKMSTKRVSGVGNEGVNVSSTEGKTTSGGTGATVFEGRATTRVGEGTDGGMDGAATAGIRITKSQLKRMLVRYSMSKGGCTEECKKRQLEWQEEKLRLEKEMKDLMAKLKLIALNMKWIAKMVAEKLPNSALKEHVHEAMVVMDEICASKETREGSGQQVQANGTEKAESGHSPTSFSTSTPGGATGVSSEPSKVDTVAPRAALELGILRNGSASLGSAGDSTRKHNLEDTATVKVEGVKKYRKDGPQESKDSALINLIDDVGFPAKETSNAQNSGGEGDGSTNSAMALSGGDSGHRQIMNKSPPSCISVSFARFLFIVVEPRRLSRFQKVRIFYYMRSIAETIPTYGWRSALCAPCTVGQLTKVLLVFDPRKLSIFAFFILSRIFFNRQNFVHEVLFVIGYVECGGGRRGRWSDVCLVNLDECNRTLHAH</sequence>
<feature type="region of interest" description="Disordered" evidence="2">
    <location>
        <begin position="277"/>
        <end position="322"/>
    </location>
</feature>
<evidence type="ECO:0000313" key="4">
    <source>
        <dbReference type="WBParaSite" id="ALUE_0000437701-mRNA-1"/>
    </source>
</evidence>